<name>A0A1W6YZ92_9BORD</name>
<protein>
    <submittedName>
        <fullName evidence="1">Uncharacterized protein</fullName>
    </submittedName>
</protein>
<evidence type="ECO:0000313" key="1">
    <source>
        <dbReference type="EMBL" id="ARP86274.1"/>
    </source>
</evidence>
<evidence type="ECO:0000313" key="2">
    <source>
        <dbReference type="Proteomes" id="UP000194139"/>
    </source>
</evidence>
<dbReference type="RefSeq" id="WP_086072111.1">
    <property type="nucleotide sequence ID" value="NZ_CP021109.1"/>
</dbReference>
<keyword evidence="2" id="KW-1185">Reference proteome</keyword>
<dbReference type="EMBL" id="CP021109">
    <property type="protein sequence ID" value="ARP86274.1"/>
    <property type="molecule type" value="Genomic_DNA"/>
</dbReference>
<sequence length="88" mass="9345">MESVTLPEQIVALLAEPDAHALSGVRDGAIVNFALRGDRVAVKLAETGRRLGDLEAANLLGHMRRGGRAQGYVEKGLNGVWVICALLP</sequence>
<accession>A0A1W6YZ92</accession>
<organism evidence="1 2">
    <name type="scientific">Bordetella genomosp. 9</name>
    <dbReference type="NCBI Taxonomy" id="1416803"/>
    <lineage>
        <taxon>Bacteria</taxon>
        <taxon>Pseudomonadati</taxon>
        <taxon>Pseudomonadota</taxon>
        <taxon>Betaproteobacteria</taxon>
        <taxon>Burkholderiales</taxon>
        <taxon>Alcaligenaceae</taxon>
        <taxon>Bordetella</taxon>
    </lineage>
</organism>
<dbReference type="AlphaFoldDB" id="A0A1W6YZ92"/>
<reference evidence="1 2" key="1">
    <citation type="submission" date="2017-05" db="EMBL/GenBank/DDBJ databases">
        <title>Complete and WGS of Bordetella genogroups.</title>
        <authorList>
            <person name="Spilker T."/>
            <person name="LiPuma J."/>
        </authorList>
    </citation>
    <scope>NUCLEOTIDE SEQUENCE [LARGE SCALE GENOMIC DNA]</scope>
    <source>
        <strain evidence="1 2">AU17164</strain>
    </source>
</reference>
<proteinExistence type="predicted"/>
<dbReference type="Proteomes" id="UP000194139">
    <property type="component" value="Chromosome"/>
</dbReference>
<gene>
    <name evidence="1" type="ORF">CAL13_08730</name>
</gene>